<organism evidence="1 2">
    <name type="scientific">Marinobacter psychrophilus</name>
    <dbReference type="NCBI Taxonomy" id="330734"/>
    <lineage>
        <taxon>Bacteria</taxon>
        <taxon>Pseudomonadati</taxon>
        <taxon>Pseudomonadota</taxon>
        <taxon>Gammaproteobacteria</taxon>
        <taxon>Pseudomonadales</taxon>
        <taxon>Marinobacteraceae</taxon>
        <taxon>Marinobacter</taxon>
    </lineage>
</organism>
<dbReference type="AlphaFoldDB" id="A0A0H4I3U0"/>
<reference evidence="1 2" key="1">
    <citation type="submission" date="2015-05" db="EMBL/GenBank/DDBJ databases">
        <title>Complete genome of Marinobacter psychrophilus strain 20041T isolated from sea-ice of the Canadian Basin.</title>
        <authorList>
            <person name="Song L."/>
            <person name="Ren L."/>
            <person name="Yu Y."/>
            <person name="Wang X."/>
        </authorList>
    </citation>
    <scope>NUCLEOTIDE SEQUENCE [LARGE SCALE GENOMIC DNA]</scope>
    <source>
        <strain evidence="1 2">20041</strain>
    </source>
</reference>
<dbReference type="STRING" id="330734.ABA45_15435"/>
<evidence type="ECO:0000313" key="2">
    <source>
        <dbReference type="Proteomes" id="UP000036406"/>
    </source>
</evidence>
<dbReference type="PATRIC" id="fig|330734.3.peg.3248"/>
<evidence type="ECO:0000313" key="1">
    <source>
        <dbReference type="EMBL" id="AKO53644.1"/>
    </source>
</evidence>
<name>A0A0H4I3U0_9GAMM</name>
<protein>
    <submittedName>
        <fullName evidence="1">Uncharacterized protein</fullName>
    </submittedName>
</protein>
<dbReference type="EMBL" id="CP011494">
    <property type="protein sequence ID" value="AKO53644.1"/>
    <property type="molecule type" value="Genomic_DNA"/>
</dbReference>
<keyword evidence="2" id="KW-1185">Reference proteome</keyword>
<dbReference type="KEGG" id="mpq:ABA45_15435"/>
<sequence length="62" mass="6973">MNLENIMVSNTAVALTERENVEALVRMIRRLTEEHGAPALIVVDTLARNCVKAKVWEHQSSN</sequence>
<gene>
    <name evidence="1" type="ORF">ABA45_15435</name>
</gene>
<dbReference type="Proteomes" id="UP000036406">
    <property type="component" value="Chromosome"/>
</dbReference>
<proteinExistence type="predicted"/>
<accession>A0A0H4I3U0</accession>
<dbReference type="RefSeq" id="WP_048387608.1">
    <property type="nucleotide sequence ID" value="NZ_CP011494.1"/>
</dbReference>